<organism evidence="2 3">
    <name type="scientific">Micromonospora taraxaci</name>
    <dbReference type="NCBI Taxonomy" id="1316803"/>
    <lineage>
        <taxon>Bacteria</taxon>
        <taxon>Bacillati</taxon>
        <taxon>Actinomycetota</taxon>
        <taxon>Actinomycetes</taxon>
        <taxon>Micromonosporales</taxon>
        <taxon>Micromonosporaceae</taxon>
        <taxon>Micromonospora</taxon>
    </lineage>
</organism>
<feature type="domain" description="AB hydrolase-1" evidence="1">
    <location>
        <begin position="10"/>
        <end position="241"/>
    </location>
</feature>
<dbReference type="AlphaFoldDB" id="A0A561W0W0"/>
<proteinExistence type="predicted"/>
<dbReference type="RefSeq" id="WP_145780515.1">
    <property type="nucleotide sequence ID" value="NZ_VIWZ01000001.1"/>
</dbReference>
<accession>A0A561W0W0</accession>
<evidence type="ECO:0000313" key="3">
    <source>
        <dbReference type="Proteomes" id="UP000317685"/>
    </source>
</evidence>
<keyword evidence="3" id="KW-1185">Reference proteome</keyword>
<dbReference type="OrthoDB" id="63519at2"/>
<name>A0A561W0W0_9ACTN</name>
<dbReference type="SUPFAM" id="SSF53474">
    <property type="entry name" value="alpha/beta-Hydrolases"/>
    <property type="match status" value="1"/>
</dbReference>
<dbReference type="InterPro" id="IPR029058">
    <property type="entry name" value="AB_hydrolase_fold"/>
</dbReference>
<dbReference type="PANTHER" id="PTHR43798">
    <property type="entry name" value="MONOACYLGLYCEROL LIPASE"/>
    <property type="match status" value="1"/>
</dbReference>
<dbReference type="InterPro" id="IPR050266">
    <property type="entry name" value="AB_hydrolase_sf"/>
</dbReference>
<dbReference type="PANTHER" id="PTHR43798:SF33">
    <property type="entry name" value="HYDROLASE, PUTATIVE (AFU_ORTHOLOGUE AFUA_2G14860)-RELATED"/>
    <property type="match status" value="1"/>
</dbReference>
<dbReference type="Pfam" id="PF12697">
    <property type="entry name" value="Abhydrolase_6"/>
    <property type="match status" value="1"/>
</dbReference>
<reference evidence="2 3" key="1">
    <citation type="submission" date="2019-06" db="EMBL/GenBank/DDBJ databases">
        <title>Sequencing the genomes of 1000 actinobacteria strains.</title>
        <authorList>
            <person name="Klenk H.-P."/>
        </authorList>
    </citation>
    <scope>NUCLEOTIDE SEQUENCE [LARGE SCALE GENOMIC DNA]</scope>
    <source>
        <strain evidence="2 3">DSM 45885</strain>
    </source>
</reference>
<sequence>MNDDDYRPPLVLLHGLTYDKRQWGPVRRELAAIDPDRQVLTLDLPGHGDSPRRASYRMVEVAEVVHARVTEAGLATPIVVGHSVGAVVATTYAARYPVRGVVNLDQILLPGPFGVAVRQAEPTLRGPEWRRVWDAQLASMGIESLPAEAREIVATATDPRPDLLLGYWGEILHGSDEGIAAERFRDLRSIAERKIPYRWVTSSEPPARYLAWLTEALPEVDVTVLPGSHFPHLAEPATIARLLATG</sequence>
<dbReference type="InterPro" id="IPR000073">
    <property type="entry name" value="AB_hydrolase_1"/>
</dbReference>
<dbReference type="GeneID" id="300128398"/>
<dbReference type="Proteomes" id="UP000317685">
    <property type="component" value="Unassembled WGS sequence"/>
</dbReference>
<comment type="caution">
    <text evidence="2">The sequence shown here is derived from an EMBL/GenBank/DDBJ whole genome shotgun (WGS) entry which is preliminary data.</text>
</comment>
<dbReference type="EMBL" id="VIWZ01000001">
    <property type="protein sequence ID" value="TWG17489.1"/>
    <property type="molecule type" value="Genomic_DNA"/>
</dbReference>
<gene>
    <name evidence="2" type="ORF">FHU34_112831</name>
</gene>
<dbReference type="Gene3D" id="3.40.50.1820">
    <property type="entry name" value="alpha/beta hydrolase"/>
    <property type="match status" value="1"/>
</dbReference>
<dbReference type="GO" id="GO:0046464">
    <property type="term" value="P:acylglycerol catabolic process"/>
    <property type="evidence" value="ECO:0007669"/>
    <property type="project" value="TreeGrafter"/>
</dbReference>
<dbReference type="GO" id="GO:0047372">
    <property type="term" value="F:monoacylglycerol lipase activity"/>
    <property type="evidence" value="ECO:0007669"/>
    <property type="project" value="TreeGrafter"/>
</dbReference>
<evidence type="ECO:0000313" key="2">
    <source>
        <dbReference type="EMBL" id="TWG17489.1"/>
    </source>
</evidence>
<dbReference type="GO" id="GO:0016020">
    <property type="term" value="C:membrane"/>
    <property type="evidence" value="ECO:0007669"/>
    <property type="project" value="TreeGrafter"/>
</dbReference>
<evidence type="ECO:0000259" key="1">
    <source>
        <dbReference type="Pfam" id="PF12697"/>
    </source>
</evidence>
<protein>
    <submittedName>
        <fullName evidence="2">Pimeloyl-ACP methyl ester carboxylesterase</fullName>
    </submittedName>
</protein>